<proteinExistence type="predicted"/>
<accession>A0A5C6BVE5</accession>
<reference evidence="1 2" key="1">
    <citation type="journal article" date="2020" name="Antonie Van Leeuwenhoek">
        <title>Rhodopirellula heiligendammensis sp. nov., Rhodopirellula pilleata sp. nov., and Rhodopirellula solitaria sp. nov. isolated from natural or artificial marine surfaces in Northern Germany and California, USA, and emended description of the genus Rhodopirellula.</title>
        <authorList>
            <person name="Kallscheuer N."/>
            <person name="Wiegand S."/>
            <person name="Jogler M."/>
            <person name="Boedeker C."/>
            <person name="Peeters S.H."/>
            <person name="Rast P."/>
            <person name="Heuer A."/>
            <person name="Jetten M.S.M."/>
            <person name="Rohde M."/>
            <person name="Jogler C."/>
        </authorList>
    </citation>
    <scope>NUCLEOTIDE SEQUENCE [LARGE SCALE GENOMIC DNA]</scope>
    <source>
        <strain evidence="1 2">Poly21</strain>
    </source>
</reference>
<dbReference type="EMBL" id="SJPU01000002">
    <property type="protein sequence ID" value="TWU15617.1"/>
    <property type="molecule type" value="Genomic_DNA"/>
</dbReference>
<dbReference type="Proteomes" id="UP000319908">
    <property type="component" value="Unassembled WGS sequence"/>
</dbReference>
<gene>
    <name evidence="1" type="ORF">Poly21_28140</name>
</gene>
<dbReference type="AlphaFoldDB" id="A0A5C6BVE5"/>
<comment type="caution">
    <text evidence="1">The sequence shown here is derived from an EMBL/GenBank/DDBJ whole genome shotgun (WGS) entry which is preliminary data.</text>
</comment>
<evidence type="ECO:0000313" key="1">
    <source>
        <dbReference type="EMBL" id="TWU15617.1"/>
    </source>
</evidence>
<name>A0A5C6BVE5_9BACT</name>
<sequence>MLRRCSTAGRTNPVLATPLDRIINGRGGGRWSSLGNSGELGQSLFCAIDSASIASPCRVTGEDDALARLSQSEITWHEQRDKRAKIWFEKLCRFHDRKPPATWQFTPGDVIECLRDHLRRKTPAWKRLSIIQSLICYRRMSRSLRLMT</sequence>
<evidence type="ECO:0000313" key="2">
    <source>
        <dbReference type="Proteomes" id="UP000319908"/>
    </source>
</evidence>
<organism evidence="1 2">
    <name type="scientific">Allorhodopirellula heiligendammensis</name>
    <dbReference type="NCBI Taxonomy" id="2714739"/>
    <lineage>
        <taxon>Bacteria</taxon>
        <taxon>Pseudomonadati</taxon>
        <taxon>Planctomycetota</taxon>
        <taxon>Planctomycetia</taxon>
        <taxon>Pirellulales</taxon>
        <taxon>Pirellulaceae</taxon>
        <taxon>Allorhodopirellula</taxon>
    </lineage>
</organism>
<protein>
    <submittedName>
        <fullName evidence="1">Uncharacterized protein</fullName>
    </submittedName>
</protein>
<keyword evidence="2" id="KW-1185">Reference proteome</keyword>